<evidence type="ECO:0000313" key="3">
    <source>
        <dbReference type="Proteomes" id="UP000000758"/>
    </source>
</evidence>
<reference evidence="2 3" key="1">
    <citation type="journal article" date="2006" name="Proc. Natl. Acad. Sci. U.S.A.">
        <title>Genomic analysis of the uncultivated marine crenarchaeote Cenarchaeum symbiosum.</title>
        <authorList>
            <person name="Hallam S.J."/>
            <person name="Konstantinidis K.T."/>
            <person name="Putnam N."/>
            <person name="Schleper C."/>
            <person name="Watanabe Y."/>
            <person name="Sugahara J."/>
            <person name="Preston C."/>
            <person name="de la Torre J."/>
            <person name="Richardson P.M."/>
            <person name="DeLong E.F."/>
        </authorList>
    </citation>
    <scope>NUCLEOTIDE SEQUENCE [LARGE SCALE GENOMIC DNA]</scope>
    <source>
        <strain evidence="3">A</strain>
    </source>
</reference>
<evidence type="ECO:0008006" key="4">
    <source>
        <dbReference type="Google" id="ProtNLM"/>
    </source>
</evidence>
<keyword evidence="1" id="KW-1133">Transmembrane helix</keyword>
<dbReference type="AlphaFoldDB" id="A0RXB9"/>
<feature type="transmembrane region" description="Helical" evidence="1">
    <location>
        <begin position="40"/>
        <end position="65"/>
    </location>
</feature>
<evidence type="ECO:0000313" key="2">
    <source>
        <dbReference type="EMBL" id="ABK77986.1"/>
    </source>
</evidence>
<dbReference type="EnsemblBacteria" id="ABK77986">
    <property type="protein sequence ID" value="ABK77986"/>
    <property type="gene ID" value="CENSYa_1363"/>
</dbReference>
<gene>
    <name evidence="2" type="ordered locus">CENSYa_1363</name>
</gene>
<evidence type="ECO:0000256" key="1">
    <source>
        <dbReference type="SAM" id="Phobius"/>
    </source>
</evidence>
<dbReference type="KEGG" id="csy:CENSYa_1363"/>
<accession>A0RXB9</accession>
<organism evidence="2 3">
    <name type="scientific">Cenarchaeum symbiosum (strain A)</name>
    <dbReference type="NCBI Taxonomy" id="414004"/>
    <lineage>
        <taxon>Archaea</taxon>
        <taxon>Nitrososphaerota</taxon>
        <taxon>Candidatus Cenarchaeales</taxon>
        <taxon>Candidatus Cenarchaeaceae</taxon>
        <taxon>Candidatus Cenarchaeum</taxon>
    </lineage>
</organism>
<protein>
    <recommendedName>
        <fullName evidence="4">Permease</fullName>
    </recommendedName>
</protein>
<dbReference type="HOGENOM" id="CLU_2645704_0_0_2"/>
<proteinExistence type="predicted"/>
<dbReference type="Proteomes" id="UP000000758">
    <property type="component" value="Chromosome"/>
</dbReference>
<keyword evidence="1" id="KW-0472">Membrane</keyword>
<sequence length="76" mass="8241">MPVSPRHILIALPIALALSYPIIQPMLVLAFIEGMSYLGRVSLAIIMMIIVVLVGLPVLGLVIYVERRMDAGKKAA</sequence>
<keyword evidence="3" id="KW-1185">Reference proteome</keyword>
<name>A0RXB9_CENSY</name>
<keyword evidence="1" id="KW-0812">Transmembrane</keyword>
<dbReference type="EMBL" id="DP000238">
    <property type="protein sequence ID" value="ABK77986.1"/>
    <property type="molecule type" value="Genomic_DNA"/>
</dbReference>